<dbReference type="PROSITE" id="PS51007">
    <property type="entry name" value="CYTC"/>
    <property type="match status" value="1"/>
</dbReference>
<dbReference type="SUPFAM" id="SSF46626">
    <property type="entry name" value="Cytochrome c"/>
    <property type="match status" value="2"/>
</dbReference>
<accession>A0A381PCK5</accession>
<gene>
    <name evidence="6" type="ORF">METZ01_LOCUS16077</name>
</gene>
<dbReference type="AlphaFoldDB" id="A0A381PCK5"/>
<feature type="region of interest" description="Disordered" evidence="4">
    <location>
        <begin position="165"/>
        <end position="188"/>
    </location>
</feature>
<feature type="compositionally biased region" description="Gly residues" evidence="4">
    <location>
        <begin position="172"/>
        <end position="183"/>
    </location>
</feature>
<dbReference type="PANTHER" id="PTHR30600:SF4">
    <property type="entry name" value="CYTOCHROME C DOMAIN-CONTAINING PROTEIN"/>
    <property type="match status" value="1"/>
</dbReference>
<keyword evidence="1" id="KW-0349">Heme</keyword>
<dbReference type="Gene3D" id="1.10.760.10">
    <property type="entry name" value="Cytochrome c-like domain"/>
    <property type="match status" value="1"/>
</dbReference>
<protein>
    <recommendedName>
        <fullName evidence="5">Cytochrome c domain-containing protein</fullName>
    </recommendedName>
</protein>
<evidence type="ECO:0000313" key="6">
    <source>
        <dbReference type="EMBL" id="SUZ63223.1"/>
    </source>
</evidence>
<sequence length="393" mass="42057">VLRSSTRLPILLCSVLTGCGIADETEVEAPAGTPLPGVTTYESEQFVLGQALFNRAFTPEEGLGPLFNQVSCSSCHDLPTSGGHGAEPVTKVSDFDERTGCNLLKEDGGDLLQASVVPALRTAGILPERIPVSATAVTELRAPALYGIGLVEAIEDEDILIKADPDDQDGDGISGRPGLGPDGSLGRFGNKAQHATLSEFIENAIRGEMGLTTPAHPVEEMPNGLPLPEGSDPVPDPEIETSDLTLLSAYIGFLAQPPRRTLDSPEDQAASEEGRQIFANIGCATCHTPTLVTGNHQSSALNRKRFRIYSDLLLHDMGPELASICAPGASPSEWRTTRLVGLYLRSEFLHDGRARSVRDAILMHGGEAESARYRFQDLTPELQQSVLLFLRTL</sequence>
<dbReference type="InterPro" id="IPR010538">
    <property type="entry name" value="DHOR"/>
</dbReference>
<dbReference type="GO" id="GO:0046872">
    <property type="term" value="F:metal ion binding"/>
    <property type="evidence" value="ECO:0007669"/>
    <property type="project" value="UniProtKB-KW"/>
</dbReference>
<evidence type="ECO:0000256" key="1">
    <source>
        <dbReference type="ARBA" id="ARBA00022617"/>
    </source>
</evidence>
<reference evidence="6" key="1">
    <citation type="submission" date="2018-05" db="EMBL/GenBank/DDBJ databases">
        <authorList>
            <person name="Lanie J.A."/>
            <person name="Ng W.-L."/>
            <person name="Kazmierczak K.M."/>
            <person name="Andrzejewski T.M."/>
            <person name="Davidsen T.M."/>
            <person name="Wayne K.J."/>
            <person name="Tettelin H."/>
            <person name="Glass J.I."/>
            <person name="Rusch D."/>
            <person name="Podicherti R."/>
            <person name="Tsui H.-C.T."/>
            <person name="Winkler M.E."/>
        </authorList>
    </citation>
    <scope>NUCLEOTIDE SEQUENCE</scope>
</reference>
<feature type="domain" description="Cytochrome c" evidence="5">
    <location>
        <begin position="269"/>
        <end position="393"/>
    </location>
</feature>
<dbReference type="InterPro" id="IPR009056">
    <property type="entry name" value="Cyt_c-like_dom"/>
</dbReference>
<dbReference type="PANTHER" id="PTHR30600">
    <property type="entry name" value="CYTOCHROME C PEROXIDASE-RELATED"/>
    <property type="match status" value="1"/>
</dbReference>
<dbReference type="InterPro" id="IPR036909">
    <property type="entry name" value="Cyt_c-like_dom_sf"/>
</dbReference>
<dbReference type="InterPro" id="IPR051395">
    <property type="entry name" value="Cytochrome_c_Peroxidase/MauG"/>
</dbReference>
<evidence type="ECO:0000259" key="5">
    <source>
        <dbReference type="PROSITE" id="PS51007"/>
    </source>
</evidence>
<name>A0A381PCK5_9ZZZZ</name>
<keyword evidence="2" id="KW-0479">Metal-binding</keyword>
<dbReference type="GO" id="GO:0020037">
    <property type="term" value="F:heme binding"/>
    <property type="evidence" value="ECO:0007669"/>
    <property type="project" value="InterPro"/>
</dbReference>
<evidence type="ECO:0000256" key="3">
    <source>
        <dbReference type="ARBA" id="ARBA00023004"/>
    </source>
</evidence>
<evidence type="ECO:0000256" key="4">
    <source>
        <dbReference type="SAM" id="MobiDB-lite"/>
    </source>
</evidence>
<dbReference type="Pfam" id="PF06537">
    <property type="entry name" value="DHOR"/>
    <property type="match status" value="1"/>
</dbReference>
<dbReference type="EMBL" id="UINC01000911">
    <property type="protein sequence ID" value="SUZ63223.1"/>
    <property type="molecule type" value="Genomic_DNA"/>
</dbReference>
<organism evidence="6">
    <name type="scientific">marine metagenome</name>
    <dbReference type="NCBI Taxonomy" id="408172"/>
    <lineage>
        <taxon>unclassified sequences</taxon>
        <taxon>metagenomes</taxon>
        <taxon>ecological metagenomes</taxon>
    </lineage>
</organism>
<feature type="non-terminal residue" evidence="6">
    <location>
        <position position="1"/>
    </location>
</feature>
<proteinExistence type="predicted"/>
<dbReference type="GO" id="GO:0009055">
    <property type="term" value="F:electron transfer activity"/>
    <property type="evidence" value="ECO:0007669"/>
    <property type="project" value="InterPro"/>
</dbReference>
<dbReference type="GO" id="GO:0004130">
    <property type="term" value="F:cytochrome-c peroxidase activity"/>
    <property type="evidence" value="ECO:0007669"/>
    <property type="project" value="TreeGrafter"/>
</dbReference>
<keyword evidence="3" id="KW-0408">Iron</keyword>
<evidence type="ECO:0000256" key="2">
    <source>
        <dbReference type="ARBA" id="ARBA00022723"/>
    </source>
</evidence>